<sequence length="366" mass="42104">MTHPPHTHIDEVYVCFLPFHYGQWVPTENETVNKHVEIYYLEKHDALDIVDEELRIVGINLDNPKRFSMEQQLLLHDTVVEVLTDLMNASITVNFNVLTKYFDEPMLKALAWTVKFTAPATITAYQAAVSEELIESMKNLTSVTFKDDLIKIINGLKGTMTEFTQHELYQLLPACSDKQAAAIEWRTGDIVRNVLLIPIDLNTELPDLIPLILAVQQTDDVSVLFVIYHQEENQIDRIARSGIAVSADENTSAVLFDMLHYGFQYNVQPVVLMISSVNKQRMTTYGESLSLQRTAYKYRIQTPEYQLFPSDVIREKQIAMGLVSLSSDSYDSYAHYYHKPFSLLKIQVKLPIYFMIQIYHSLFHKG</sequence>
<name>A0A4R6BX03_9STAP</name>
<gene>
    <name evidence="1" type="ORF">ERX29_02700</name>
</gene>
<dbReference type="Proteomes" id="UP000294802">
    <property type="component" value="Unassembled WGS sequence"/>
</dbReference>
<evidence type="ECO:0000313" key="1">
    <source>
        <dbReference type="EMBL" id="TDM12536.1"/>
    </source>
</evidence>
<organism evidence="1 2">
    <name type="scientific">Macrococcus lamae</name>
    <dbReference type="NCBI Taxonomy" id="198484"/>
    <lineage>
        <taxon>Bacteria</taxon>
        <taxon>Bacillati</taxon>
        <taxon>Bacillota</taxon>
        <taxon>Bacilli</taxon>
        <taxon>Bacillales</taxon>
        <taxon>Staphylococcaceae</taxon>
        <taxon>Macrococcus</taxon>
    </lineage>
</organism>
<dbReference type="EMBL" id="SCWB01000003">
    <property type="protein sequence ID" value="TDM12536.1"/>
    <property type="molecule type" value="Genomic_DNA"/>
</dbReference>
<comment type="caution">
    <text evidence="1">The sequence shown here is derived from an EMBL/GenBank/DDBJ whole genome shotgun (WGS) entry which is preliminary data.</text>
</comment>
<proteinExistence type="predicted"/>
<evidence type="ECO:0000313" key="2">
    <source>
        <dbReference type="Proteomes" id="UP000294802"/>
    </source>
</evidence>
<accession>A0A4R6BX03</accession>
<dbReference type="RefSeq" id="WP_133443148.1">
    <property type="nucleotide sequence ID" value="NZ_SCWB01000003.1"/>
</dbReference>
<keyword evidence="2" id="KW-1185">Reference proteome</keyword>
<reference evidence="1 2" key="1">
    <citation type="submission" date="2019-01" db="EMBL/GenBank/DDBJ databases">
        <title>Draft genome sequences of the type strains of six Macrococcus species.</title>
        <authorList>
            <person name="Mazhar S."/>
            <person name="Altermann E."/>
            <person name="Hill C."/>
            <person name="Mcauliffe O."/>
        </authorList>
    </citation>
    <scope>NUCLEOTIDE SEQUENCE [LARGE SCALE GENOMIC DNA]</scope>
    <source>
        <strain evidence="1 2">CCM4815</strain>
    </source>
</reference>
<dbReference type="AlphaFoldDB" id="A0A4R6BX03"/>
<protein>
    <submittedName>
        <fullName evidence="1">Uncharacterized protein</fullName>
    </submittedName>
</protein>
<dbReference type="OrthoDB" id="2417228at2"/>